<sequence length="75" mass="8270">MHRRCRHQWWRFLVWQGPALPLSLSAFLLSLSLSAALSSLSLSAALSSLSLSVSLSRHPWLPPLSQTQSSLSLSL</sequence>
<name>A0A2N9GT18_FAGSY</name>
<protein>
    <submittedName>
        <fullName evidence="1">Uncharacterized protein</fullName>
    </submittedName>
</protein>
<gene>
    <name evidence="1" type="ORF">FSB_LOCUS30296</name>
</gene>
<accession>A0A2N9GT18</accession>
<proteinExistence type="predicted"/>
<dbReference type="AlphaFoldDB" id="A0A2N9GT18"/>
<organism evidence="1">
    <name type="scientific">Fagus sylvatica</name>
    <name type="common">Beechnut</name>
    <dbReference type="NCBI Taxonomy" id="28930"/>
    <lineage>
        <taxon>Eukaryota</taxon>
        <taxon>Viridiplantae</taxon>
        <taxon>Streptophyta</taxon>
        <taxon>Embryophyta</taxon>
        <taxon>Tracheophyta</taxon>
        <taxon>Spermatophyta</taxon>
        <taxon>Magnoliopsida</taxon>
        <taxon>eudicotyledons</taxon>
        <taxon>Gunneridae</taxon>
        <taxon>Pentapetalae</taxon>
        <taxon>rosids</taxon>
        <taxon>fabids</taxon>
        <taxon>Fagales</taxon>
        <taxon>Fagaceae</taxon>
        <taxon>Fagus</taxon>
    </lineage>
</organism>
<reference evidence="1" key="1">
    <citation type="submission" date="2018-02" db="EMBL/GenBank/DDBJ databases">
        <authorList>
            <person name="Cohen D.B."/>
            <person name="Kent A.D."/>
        </authorList>
    </citation>
    <scope>NUCLEOTIDE SEQUENCE</scope>
</reference>
<dbReference type="EMBL" id="OIVN01002302">
    <property type="protein sequence ID" value="SPD02414.1"/>
    <property type="molecule type" value="Genomic_DNA"/>
</dbReference>
<evidence type="ECO:0000313" key="1">
    <source>
        <dbReference type="EMBL" id="SPD02414.1"/>
    </source>
</evidence>